<keyword evidence="5 6" id="KW-0676">Redox-active center</keyword>
<dbReference type="Pfam" id="PF00462">
    <property type="entry name" value="Glutaredoxin"/>
    <property type="match status" value="1"/>
</dbReference>
<protein>
    <recommendedName>
        <fullName evidence="6">Glutaredoxin</fullName>
    </recommendedName>
</protein>
<dbReference type="PROSITE" id="PS51354">
    <property type="entry name" value="GLUTAREDOXIN_2"/>
    <property type="match status" value="1"/>
</dbReference>
<dbReference type="PANTHER" id="PTHR45694">
    <property type="entry name" value="GLUTAREDOXIN 2"/>
    <property type="match status" value="1"/>
</dbReference>
<keyword evidence="3 6" id="KW-0249">Electron transport</keyword>
<evidence type="ECO:0000256" key="3">
    <source>
        <dbReference type="ARBA" id="ARBA00022982"/>
    </source>
</evidence>
<sequence length="97" mass="10993">MESPEHADHKVRAMPEITVYLTRWCPFCTRAIALLDSKNAEYKAIDVDADLSLRQEMMQRSGRRTVPQIFIGETHVGGCDDLFALERQGKLDSLINA</sequence>
<evidence type="ECO:0000256" key="2">
    <source>
        <dbReference type="ARBA" id="ARBA00022448"/>
    </source>
</evidence>
<proteinExistence type="inferred from homology"/>
<dbReference type="CDD" id="cd03418">
    <property type="entry name" value="GRX_GRXb_1_3_like"/>
    <property type="match status" value="1"/>
</dbReference>
<evidence type="ECO:0000256" key="6">
    <source>
        <dbReference type="RuleBase" id="RU364065"/>
    </source>
</evidence>
<dbReference type="InterPro" id="IPR011767">
    <property type="entry name" value="GLR_AS"/>
</dbReference>
<dbReference type="InterPro" id="IPR011900">
    <property type="entry name" value="GRX_bact"/>
</dbReference>
<dbReference type="PANTHER" id="PTHR45694:SF18">
    <property type="entry name" value="GLUTAREDOXIN-1-RELATED"/>
    <property type="match status" value="1"/>
</dbReference>
<dbReference type="GO" id="GO:0034599">
    <property type="term" value="P:cellular response to oxidative stress"/>
    <property type="evidence" value="ECO:0007669"/>
    <property type="project" value="TreeGrafter"/>
</dbReference>
<accession>A0A1H4DNP9</accession>
<reference evidence="9" key="1">
    <citation type="submission" date="2016-10" db="EMBL/GenBank/DDBJ databases">
        <authorList>
            <person name="Varghese N."/>
            <person name="Submissions S."/>
        </authorList>
    </citation>
    <scope>NUCLEOTIDE SEQUENCE [LARGE SCALE GENOMIC DNA]</scope>
    <source>
        <strain evidence="9">DSM 11526</strain>
    </source>
</reference>
<gene>
    <name evidence="8" type="ORF">SAMN02745729_106169</name>
</gene>
<dbReference type="STRING" id="1122198.SAMN02745729_106169"/>
<feature type="domain" description="Glutaredoxin" evidence="7">
    <location>
        <begin position="17"/>
        <end position="76"/>
    </location>
</feature>
<comment type="similarity">
    <text evidence="1 6">Belongs to the glutaredoxin family.</text>
</comment>
<comment type="function">
    <text evidence="6">Has a glutathione-disulfide oxidoreductase activity in the presence of NADPH and glutathione reductase. Reduces low molecular weight disulfides and proteins.</text>
</comment>
<keyword evidence="4" id="KW-1015">Disulfide bond</keyword>
<evidence type="ECO:0000313" key="8">
    <source>
        <dbReference type="EMBL" id="SEA73832.1"/>
    </source>
</evidence>
<dbReference type="InterPro" id="IPR036249">
    <property type="entry name" value="Thioredoxin-like_sf"/>
</dbReference>
<dbReference type="GO" id="GO:0015038">
    <property type="term" value="F:glutathione disulfide oxidoreductase activity"/>
    <property type="evidence" value="ECO:0007669"/>
    <property type="project" value="UniProtKB-UniRule"/>
</dbReference>
<dbReference type="PRINTS" id="PR00160">
    <property type="entry name" value="GLUTAREDOXIN"/>
</dbReference>
<dbReference type="GO" id="GO:0045454">
    <property type="term" value="P:cell redox homeostasis"/>
    <property type="evidence" value="ECO:0007669"/>
    <property type="project" value="InterPro"/>
</dbReference>
<dbReference type="PROSITE" id="PS00195">
    <property type="entry name" value="GLUTAREDOXIN_1"/>
    <property type="match status" value="1"/>
</dbReference>
<dbReference type="Gene3D" id="3.40.30.10">
    <property type="entry name" value="Glutaredoxin"/>
    <property type="match status" value="1"/>
</dbReference>
<evidence type="ECO:0000259" key="7">
    <source>
        <dbReference type="Pfam" id="PF00462"/>
    </source>
</evidence>
<dbReference type="GO" id="GO:0005737">
    <property type="term" value="C:cytoplasm"/>
    <property type="evidence" value="ECO:0007669"/>
    <property type="project" value="TreeGrafter"/>
</dbReference>
<evidence type="ECO:0000256" key="5">
    <source>
        <dbReference type="ARBA" id="ARBA00023284"/>
    </source>
</evidence>
<dbReference type="SUPFAM" id="SSF52833">
    <property type="entry name" value="Thioredoxin-like"/>
    <property type="match status" value="1"/>
</dbReference>
<dbReference type="AlphaFoldDB" id="A0A1H4DNP9"/>
<dbReference type="InterPro" id="IPR002109">
    <property type="entry name" value="Glutaredoxin"/>
</dbReference>
<dbReference type="NCBIfam" id="TIGR02181">
    <property type="entry name" value="GRX_bact"/>
    <property type="match status" value="1"/>
</dbReference>
<evidence type="ECO:0000256" key="4">
    <source>
        <dbReference type="ARBA" id="ARBA00023157"/>
    </source>
</evidence>
<evidence type="ECO:0000313" key="9">
    <source>
        <dbReference type="Proteomes" id="UP000242469"/>
    </source>
</evidence>
<keyword evidence="6" id="KW-0963">Cytoplasm</keyword>
<evidence type="ECO:0000256" key="1">
    <source>
        <dbReference type="ARBA" id="ARBA00007787"/>
    </source>
</evidence>
<keyword evidence="2 6" id="KW-0813">Transport</keyword>
<dbReference type="InterPro" id="IPR014025">
    <property type="entry name" value="Glutaredoxin_subgr"/>
</dbReference>
<dbReference type="Proteomes" id="UP000242469">
    <property type="component" value="Unassembled WGS sequence"/>
</dbReference>
<name>A0A1H4DNP9_9GAMM</name>
<dbReference type="EMBL" id="FNRJ01000006">
    <property type="protein sequence ID" value="SEA73832.1"/>
    <property type="molecule type" value="Genomic_DNA"/>
</dbReference>
<organism evidence="8 9">
    <name type="scientific">Marinobacterium iners DSM 11526</name>
    <dbReference type="NCBI Taxonomy" id="1122198"/>
    <lineage>
        <taxon>Bacteria</taxon>
        <taxon>Pseudomonadati</taxon>
        <taxon>Pseudomonadota</taxon>
        <taxon>Gammaproteobacteria</taxon>
        <taxon>Oceanospirillales</taxon>
        <taxon>Oceanospirillaceae</taxon>
        <taxon>Marinobacterium</taxon>
    </lineage>
</organism>
<keyword evidence="9" id="KW-1185">Reference proteome</keyword>